<dbReference type="GO" id="GO:0000445">
    <property type="term" value="C:THO complex part of transcription export complex"/>
    <property type="evidence" value="ECO:0007669"/>
    <property type="project" value="TreeGrafter"/>
</dbReference>
<evidence type="ECO:0000256" key="5">
    <source>
        <dbReference type="SAM" id="MobiDB-lite"/>
    </source>
</evidence>
<gene>
    <name evidence="6" type="ORF">QTG54_007081</name>
</gene>
<feature type="coiled-coil region" evidence="4">
    <location>
        <begin position="38"/>
        <end position="65"/>
    </location>
</feature>
<feature type="region of interest" description="Disordered" evidence="5">
    <location>
        <begin position="599"/>
        <end position="620"/>
    </location>
</feature>
<evidence type="ECO:0000256" key="4">
    <source>
        <dbReference type="SAM" id="Coils"/>
    </source>
</evidence>
<proteinExistence type="inferred from homology"/>
<evidence type="ECO:0000313" key="7">
    <source>
        <dbReference type="Proteomes" id="UP001224775"/>
    </source>
</evidence>
<evidence type="ECO:0000256" key="3">
    <source>
        <dbReference type="ARBA" id="ARBA00023242"/>
    </source>
</evidence>
<comment type="caution">
    <text evidence="6">The sequence shown here is derived from an EMBL/GenBank/DDBJ whole genome shotgun (WGS) entry which is preliminary data.</text>
</comment>
<dbReference type="PANTHER" id="PTHR13375">
    <property type="entry name" value="FMS INTERACTING PROTEIN"/>
    <property type="match status" value="1"/>
</dbReference>
<evidence type="ECO:0000256" key="1">
    <source>
        <dbReference type="ARBA" id="ARBA00004123"/>
    </source>
</evidence>
<protein>
    <submittedName>
        <fullName evidence="6">THO complex subunit 5</fullName>
    </submittedName>
</protein>
<dbReference type="InterPro" id="IPR019163">
    <property type="entry name" value="THO_Thoc5"/>
</dbReference>
<comment type="subcellular location">
    <subcellularLocation>
        <location evidence="1">Nucleus</location>
    </subcellularLocation>
</comment>
<keyword evidence="3" id="KW-0539">Nucleus</keyword>
<keyword evidence="4" id="KW-0175">Coiled coil</keyword>
<accession>A0AAD8YC00</accession>
<dbReference type="GO" id="GO:0003729">
    <property type="term" value="F:mRNA binding"/>
    <property type="evidence" value="ECO:0007669"/>
    <property type="project" value="TreeGrafter"/>
</dbReference>
<feature type="compositionally biased region" description="Acidic residues" evidence="5">
    <location>
        <begin position="492"/>
        <end position="505"/>
    </location>
</feature>
<dbReference type="GO" id="GO:0006406">
    <property type="term" value="P:mRNA export from nucleus"/>
    <property type="evidence" value="ECO:0007669"/>
    <property type="project" value="TreeGrafter"/>
</dbReference>
<comment type="similarity">
    <text evidence="2">Belongs to the THOC5 family.</text>
</comment>
<evidence type="ECO:0000313" key="6">
    <source>
        <dbReference type="EMBL" id="KAK1742516.1"/>
    </source>
</evidence>
<feature type="region of interest" description="Disordered" evidence="5">
    <location>
        <begin position="491"/>
        <end position="521"/>
    </location>
</feature>
<sequence length="776" mass="85850">MPPAKKRRVAAAAAAAELADSTIITTNDNSSLINNKLLQQHRQALDTLLQTVDQLSSNIASENNNKVDDDNLSESILTSSLALANLKSLQRQIALQVETQANESKEQRAKVEECSLMLENLTYERNYLQREIGSLEGWKADELEKMAWAELGQSNNESRESGEEDVVMGDATSTGDNTNNIITTAEDAINTYLLRTNTNNNTNNNNNNVVDHRNPTNHTKILQKLQSDIQTRSTLVTQLSQSKLKLTELQKKRDELSGFLTRQIPKKLDELEKGAESLNSFFGLHGVWSDVLRVEKRSGMEKDDDDNADDDLNKKKVETANMLINRPSFDRSRRFQLAKSNLSSPLYVLYVQLAGYKDAWASLDKVGECDDGNTSNVLGGYLGASGMDVTIEKATESDWRVVLSLSISGIIPLEVASTFGKAAGSTNSRSASPTPGQSLLSVVFSYDNEDGVVYASVDADGSKDVGEGLLDSLFPDDDGSTLPNVSLSLLKDEEDEDEAESDEGESSNVAMDNTAEEKSTENKKGKAYYWCQVLSGLNFPPPSIETDVVTDKAEKDTPFQIQICTKAVMRQLLRRIRARQTLSSMVVFLGRRGQLANPIPIHPKMKRDNASSNAPTLKAKLQSWSKEEDMKRYVATIKRKSATLKASVTISDNYPAEPPVWSLQSEDGSVGAASSLQSNNDNSKTDVLFDASLHRIECHVNQDLDKFVCEDVEATYDWILIHQLADIVSCWDEMMSAKEEGNANKSKGHERIRKGKDRKLVGFGEKSPFFLYRNGL</sequence>
<dbReference type="PANTHER" id="PTHR13375:SF3">
    <property type="entry name" value="THO COMPLEX SUBUNIT 5 HOMOLOG"/>
    <property type="match status" value="1"/>
</dbReference>
<dbReference type="Pfam" id="PF09766">
    <property type="entry name" value="FmiP_Thoc5"/>
    <property type="match status" value="2"/>
</dbReference>
<organism evidence="6 7">
    <name type="scientific">Skeletonema marinoi</name>
    <dbReference type="NCBI Taxonomy" id="267567"/>
    <lineage>
        <taxon>Eukaryota</taxon>
        <taxon>Sar</taxon>
        <taxon>Stramenopiles</taxon>
        <taxon>Ochrophyta</taxon>
        <taxon>Bacillariophyta</taxon>
        <taxon>Coscinodiscophyceae</taxon>
        <taxon>Thalassiosirophycidae</taxon>
        <taxon>Thalassiosirales</taxon>
        <taxon>Skeletonemataceae</taxon>
        <taxon>Skeletonema</taxon>
        <taxon>Skeletonema marinoi-dohrnii complex</taxon>
    </lineage>
</organism>
<dbReference type="EMBL" id="JATAAI010000011">
    <property type="protein sequence ID" value="KAK1742516.1"/>
    <property type="molecule type" value="Genomic_DNA"/>
</dbReference>
<dbReference type="Proteomes" id="UP001224775">
    <property type="component" value="Unassembled WGS sequence"/>
</dbReference>
<evidence type="ECO:0000256" key="2">
    <source>
        <dbReference type="ARBA" id="ARBA00008044"/>
    </source>
</evidence>
<dbReference type="AlphaFoldDB" id="A0AAD8YC00"/>
<name>A0AAD8YC00_9STRA</name>
<keyword evidence="7" id="KW-1185">Reference proteome</keyword>
<reference evidence="6" key="1">
    <citation type="submission" date="2023-06" db="EMBL/GenBank/DDBJ databases">
        <title>Survivors Of The Sea: Transcriptome response of Skeletonema marinoi to long-term dormancy.</title>
        <authorList>
            <person name="Pinder M.I.M."/>
            <person name="Kourtchenko O."/>
            <person name="Robertson E.K."/>
            <person name="Larsson T."/>
            <person name="Maumus F."/>
            <person name="Osuna-Cruz C.M."/>
            <person name="Vancaester E."/>
            <person name="Stenow R."/>
            <person name="Vandepoele K."/>
            <person name="Ploug H."/>
            <person name="Bruchert V."/>
            <person name="Godhe A."/>
            <person name="Topel M."/>
        </authorList>
    </citation>
    <scope>NUCLEOTIDE SEQUENCE</scope>
    <source>
        <strain evidence="6">R05AC</strain>
    </source>
</reference>